<dbReference type="EnsemblBacteria" id="BAA29753">
    <property type="protein sequence ID" value="BAA29753"/>
    <property type="gene ID" value="BAA29753"/>
</dbReference>
<dbReference type="Proteomes" id="UP000000752">
    <property type="component" value="Chromosome"/>
</dbReference>
<keyword evidence="1" id="KW-0812">Transmembrane</keyword>
<evidence type="ECO:0000313" key="3">
    <source>
        <dbReference type="Proteomes" id="UP000000752"/>
    </source>
</evidence>
<organism evidence="2 3">
    <name type="scientific">Pyrococcus horikoshii (strain ATCC 700860 / DSM 12428 / JCM 9974 / NBRC 100139 / OT-3)</name>
    <dbReference type="NCBI Taxonomy" id="70601"/>
    <lineage>
        <taxon>Archaea</taxon>
        <taxon>Methanobacteriati</taxon>
        <taxon>Methanobacteriota</taxon>
        <taxon>Thermococci</taxon>
        <taxon>Thermococcales</taxon>
        <taxon>Thermococcaceae</taxon>
        <taxon>Pyrococcus</taxon>
    </lineage>
</organism>
<evidence type="ECO:0000313" key="2">
    <source>
        <dbReference type="EMBL" id="BAA29753.1"/>
    </source>
</evidence>
<feature type="transmembrane region" description="Helical" evidence="1">
    <location>
        <begin position="99"/>
        <end position="120"/>
    </location>
</feature>
<dbReference type="KEGG" id="pho:PH0662"/>
<name>O58395_PYRHO</name>
<dbReference type="EMBL" id="BA000001">
    <property type="protein sequence ID" value="BAA29753.1"/>
    <property type="molecule type" value="Genomic_DNA"/>
</dbReference>
<dbReference type="PIR" id="G71111">
    <property type="entry name" value="G71111"/>
</dbReference>
<dbReference type="AlphaFoldDB" id="O58395"/>
<reference evidence="2 3" key="1">
    <citation type="journal article" date="1998" name="DNA Res.">
        <title>Complete sequence and gene organization of the genome of a hyper-thermophilic archaebacterium, Pyrococcus horikoshii OT3.</title>
        <authorList>
            <person name="Kawarabayasi Y."/>
            <person name="Sawada M."/>
            <person name="Horikawa H."/>
            <person name="Haikawa Y."/>
            <person name="Hino Y."/>
            <person name="Yamamoto S."/>
            <person name="Sekine M."/>
            <person name="Baba S."/>
            <person name="Kosugi H."/>
            <person name="Hosoyama A."/>
            <person name="Nagai Y."/>
            <person name="Sakai M."/>
            <person name="Ogura K."/>
            <person name="Otuka R."/>
            <person name="Nakazawa H."/>
            <person name="Takamiya M."/>
            <person name="Ohfuku Y."/>
            <person name="Funahashi T."/>
            <person name="Tanaka T."/>
            <person name="Kudoh Y."/>
            <person name="Yamazaki J."/>
            <person name="Kushida N."/>
            <person name="Oguchi A."/>
            <person name="Aoki K."/>
            <person name="Nakamura Y."/>
            <person name="Robb T.F."/>
            <person name="Horikoshi K."/>
            <person name="Masuchi Y."/>
            <person name="Shizuya H."/>
            <person name="Kikuchi H."/>
        </authorList>
    </citation>
    <scope>NUCLEOTIDE SEQUENCE [LARGE SCALE GENOMIC DNA]</scope>
    <source>
        <strain evidence="3">ATCC 700860 / DSM 12428 / JCM 9974 / NBRC 100139 / OT-3</strain>
    </source>
</reference>
<protein>
    <submittedName>
        <fullName evidence="2">Uncharacterized protein</fullName>
    </submittedName>
</protein>
<keyword evidence="3" id="KW-1185">Reference proteome</keyword>
<proteinExistence type="predicted"/>
<sequence length="121" mass="13100">MFFSNLFATPIVGFLRTTPICEANPYPLGWAFPCPSTIRTSNVSPFVAISIGLVSLRKKKVGIYGKDTVVSITLVFRTSPSGNVVITNAALAFSSLYETSTAATFLTSFIFLSTILLLSFF</sequence>
<keyword evidence="1" id="KW-1133">Transmembrane helix</keyword>
<dbReference type="STRING" id="70601.gene:9377606"/>
<evidence type="ECO:0000256" key="1">
    <source>
        <dbReference type="SAM" id="Phobius"/>
    </source>
</evidence>
<keyword evidence="1" id="KW-0472">Membrane</keyword>
<gene>
    <name evidence="2" type="ordered locus">PH0662</name>
</gene>
<accession>O58395</accession>